<protein>
    <recommendedName>
        <fullName evidence="3">F-box domain-containing protein</fullName>
    </recommendedName>
</protein>
<organism evidence="1 2">
    <name type="scientific">Roridomyces roridus</name>
    <dbReference type="NCBI Taxonomy" id="1738132"/>
    <lineage>
        <taxon>Eukaryota</taxon>
        <taxon>Fungi</taxon>
        <taxon>Dikarya</taxon>
        <taxon>Basidiomycota</taxon>
        <taxon>Agaricomycotina</taxon>
        <taxon>Agaricomycetes</taxon>
        <taxon>Agaricomycetidae</taxon>
        <taxon>Agaricales</taxon>
        <taxon>Marasmiineae</taxon>
        <taxon>Mycenaceae</taxon>
        <taxon>Roridomyces</taxon>
    </lineage>
</organism>
<reference evidence="1" key="1">
    <citation type="submission" date="2023-03" db="EMBL/GenBank/DDBJ databases">
        <title>Massive genome expansion in bonnet fungi (Mycena s.s.) driven by repeated elements and novel gene families across ecological guilds.</title>
        <authorList>
            <consortium name="Lawrence Berkeley National Laboratory"/>
            <person name="Harder C.B."/>
            <person name="Miyauchi S."/>
            <person name="Viragh M."/>
            <person name="Kuo A."/>
            <person name="Thoen E."/>
            <person name="Andreopoulos B."/>
            <person name="Lu D."/>
            <person name="Skrede I."/>
            <person name="Drula E."/>
            <person name="Henrissat B."/>
            <person name="Morin E."/>
            <person name="Kohler A."/>
            <person name="Barry K."/>
            <person name="LaButti K."/>
            <person name="Morin E."/>
            <person name="Salamov A."/>
            <person name="Lipzen A."/>
            <person name="Mereny Z."/>
            <person name="Hegedus B."/>
            <person name="Baldrian P."/>
            <person name="Stursova M."/>
            <person name="Weitz H."/>
            <person name="Taylor A."/>
            <person name="Grigoriev I.V."/>
            <person name="Nagy L.G."/>
            <person name="Martin F."/>
            <person name="Kauserud H."/>
        </authorList>
    </citation>
    <scope>NUCLEOTIDE SEQUENCE</scope>
    <source>
        <strain evidence="1">9284</strain>
    </source>
</reference>
<comment type="caution">
    <text evidence="1">The sequence shown here is derived from an EMBL/GenBank/DDBJ whole genome shotgun (WGS) entry which is preliminary data.</text>
</comment>
<evidence type="ECO:0000313" key="1">
    <source>
        <dbReference type="EMBL" id="KAJ7619313.1"/>
    </source>
</evidence>
<evidence type="ECO:0000313" key="2">
    <source>
        <dbReference type="Proteomes" id="UP001221142"/>
    </source>
</evidence>
<dbReference type="Proteomes" id="UP001221142">
    <property type="component" value="Unassembled WGS sequence"/>
</dbReference>
<gene>
    <name evidence="1" type="ORF">FB45DRAFT_930423</name>
</gene>
<name>A0AAD7BF97_9AGAR</name>
<dbReference type="AlphaFoldDB" id="A0AAD7BF97"/>
<dbReference type="EMBL" id="JARKIF010000018">
    <property type="protein sequence ID" value="KAJ7619313.1"/>
    <property type="molecule type" value="Genomic_DNA"/>
</dbReference>
<accession>A0AAD7BF97</accession>
<proteinExistence type="predicted"/>
<keyword evidence="2" id="KW-1185">Reference proteome</keyword>
<sequence length="130" mass="14638">MHPIHRLPSEILSDIFIQCLPFYSHPDPSWAPLLLAAVGGDWRRVAIATPRLWSRIALQVDLASANSGSIRLFQCWLSRSRGCPLYIDLLFQKQASEYYTVLAPTGSASYPERVFLALGGYPLHVARRRS</sequence>
<evidence type="ECO:0008006" key="3">
    <source>
        <dbReference type="Google" id="ProtNLM"/>
    </source>
</evidence>